<evidence type="ECO:0000256" key="5">
    <source>
        <dbReference type="ARBA" id="ARBA00023251"/>
    </source>
</evidence>
<dbReference type="RefSeq" id="WP_083433448.1">
    <property type="nucleotide sequence ID" value="NZ_HG764815.1"/>
</dbReference>
<keyword evidence="5" id="KW-0046">Antibiotic resistance</keyword>
<keyword evidence="6" id="KW-0813">Transport</keyword>
<dbReference type="GO" id="GO:0140359">
    <property type="term" value="F:ABC-type transporter activity"/>
    <property type="evidence" value="ECO:0007669"/>
    <property type="project" value="InterPro"/>
</dbReference>
<reference evidence="9 10" key="1">
    <citation type="journal article" date="2013" name="ISME J.">
        <title>A metabolic model for members of the genus Tetrasphaera involved in enhanced biological phosphorus removal.</title>
        <authorList>
            <person name="Kristiansen R."/>
            <person name="Nguyen H.T.T."/>
            <person name="Saunders A.M."/>
            <person name="Nielsen J.L."/>
            <person name="Wimmer R."/>
            <person name="Le V.Q."/>
            <person name="McIlroy S.J."/>
            <person name="Petrovski S."/>
            <person name="Seviour R.J."/>
            <person name="Calteau A."/>
            <person name="Nielsen K.L."/>
            <person name="Nielsen P.H."/>
        </authorList>
    </citation>
    <scope>NUCLEOTIDE SEQUENCE [LARGE SCALE GENOMIC DNA]</scope>
    <source>
        <strain evidence="9 10">Ben110</strain>
    </source>
</reference>
<dbReference type="InterPro" id="IPR047817">
    <property type="entry name" value="ABC2_TM_bact-type"/>
</dbReference>
<dbReference type="PANTHER" id="PTHR43229">
    <property type="entry name" value="NODULATION PROTEIN J"/>
    <property type="match status" value="1"/>
</dbReference>
<keyword evidence="2 6" id="KW-0812">Transmembrane</keyword>
<feature type="transmembrane region" description="Helical" evidence="6">
    <location>
        <begin position="81"/>
        <end position="105"/>
    </location>
</feature>
<comment type="subcellular location">
    <subcellularLocation>
        <location evidence="6">Cell membrane</location>
        <topology evidence="6">Multi-pass membrane protein</topology>
    </subcellularLocation>
    <subcellularLocation>
        <location evidence="1">Membrane</location>
        <topology evidence="1">Multi-pass membrane protein</topology>
    </subcellularLocation>
</comment>
<gene>
    <name evidence="9" type="ORF">BN11_130003</name>
</gene>
<dbReference type="Proteomes" id="UP000035763">
    <property type="component" value="Unassembled WGS sequence"/>
</dbReference>
<evidence type="ECO:0000256" key="4">
    <source>
        <dbReference type="ARBA" id="ARBA00023136"/>
    </source>
</evidence>
<dbReference type="InterPro" id="IPR051784">
    <property type="entry name" value="Nod_factor_ABC_transporter"/>
</dbReference>
<dbReference type="PANTHER" id="PTHR43229:SF2">
    <property type="entry name" value="NODULATION PROTEIN J"/>
    <property type="match status" value="1"/>
</dbReference>
<feature type="transmembrane region" description="Helical" evidence="6">
    <location>
        <begin position="126"/>
        <end position="151"/>
    </location>
</feature>
<keyword evidence="3 6" id="KW-1133">Transmembrane helix</keyword>
<comment type="similarity">
    <text evidence="6">Belongs to the ABC-2 integral membrane protein family.</text>
</comment>
<organism evidence="9 10">
    <name type="scientific">Nostocoides australiense Ben110</name>
    <dbReference type="NCBI Taxonomy" id="1193182"/>
    <lineage>
        <taxon>Bacteria</taxon>
        <taxon>Bacillati</taxon>
        <taxon>Actinomycetota</taxon>
        <taxon>Actinomycetes</taxon>
        <taxon>Micrococcales</taxon>
        <taxon>Intrasporangiaceae</taxon>
        <taxon>Nostocoides</taxon>
    </lineage>
</organism>
<feature type="transmembrane region" description="Helical" evidence="6">
    <location>
        <begin position="163"/>
        <end position="187"/>
    </location>
</feature>
<dbReference type="GO" id="GO:0046677">
    <property type="term" value="P:response to antibiotic"/>
    <property type="evidence" value="ECO:0007669"/>
    <property type="project" value="UniProtKB-KW"/>
</dbReference>
<accession>W6JU49</accession>
<dbReference type="EMBL" id="CAJA01000035">
    <property type="protein sequence ID" value="CCH72031.1"/>
    <property type="molecule type" value="Genomic_DNA"/>
</dbReference>
<dbReference type="PROSITE" id="PS51012">
    <property type="entry name" value="ABC_TM2"/>
    <property type="match status" value="1"/>
</dbReference>
<dbReference type="InterPro" id="IPR013525">
    <property type="entry name" value="ABC2_TM"/>
</dbReference>
<feature type="transmembrane region" description="Helical" evidence="6">
    <location>
        <begin position="260"/>
        <end position="280"/>
    </location>
</feature>
<protein>
    <recommendedName>
        <fullName evidence="6">Transport permease protein</fullName>
    </recommendedName>
</protein>
<keyword evidence="4 6" id="KW-0472">Membrane</keyword>
<keyword evidence="6" id="KW-1003">Cell membrane</keyword>
<dbReference type="PIRSF" id="PIRSF006648">
    <property type="entry name" value="DrrB"/>
    <property type="match status" value="1"/>
</dbReference>
<dbReference type="STRING" id="1193182.BN11_130003"/>
<dbReference type="AlphaFoldDB" id="W6JU49"/>
<feature type="transmembrane region" description="Helical" evidence="6">
    <location>
        <begin position="49"/>
        <end position="69"/>
    </location>
</feature>
<evidence type="ECO:0000313" key="9">
    <source>
        <dbReference type="EMBL" id="CCH72031.1"/>
    </source>
</evidence>
<evidence type="ECO:0000259" key="8">
    <source>
        <dbReference type="PROSITE" id="PS51012"/>
    </source>
</evidence>
<name>W6JU49_9MICO</name>
<dbReference type="GO" id="GO:0043190">
    <property type="term" value="C:ATP-binding cassette (ABC) transporter complex"/>
    <property type="evidence" value="ECO:0007669"/>
    <property type="project" value="InterPro"/>
</dbReference>
<evidence type="ECO:0000256" key="3">
    <source>
        <dbReference type="ARBA" id="ARBA00022989"/>
    </source>
</evidence>
<dbReference type="InterPro" id="IPR000412">
    <property type="entry name" value="ABC_2_transport"/>
</dbReference>
<evidence type="ECO:0000313" key="10">
    <source>
        <dbReference type="Proteomes" id="UP000035763"/>
    </source>
</evidence>
<feature type="region of interest" description="Disordered" evidence="7">
    <location>
        <begin position="1"/>
        <end position="22"/>
    </location>
</feature>
<dbReference type="Pfam" id="PF01061">
    <property type="entry name" value="ABC2_membrane"/>
    <property type="match status" value="1"/>
</dbReference>
<keyword evidence="10" id="KW-1185">Reference proteome</keyword>
<evidence type="ECO:0000256" key="2">
    <source>
        <dbReference type="ARBA" id="ARBA00022692"/>
    </source>
</evidence>
<evidence type="ECO:0000256" key="1">
    <source>
        <dbReference type="ARBA" id="ARBA00004141"/>
    </source>
</evidence>
<sequence length="288" mass="31017">MTMTSSRPTTTASSAPPAPAHRPLPGLWRTSLARSVSELRVFFRNPQSVVFTLALPVILLMIFGSIFSGKIEGTDTDFKQYFVAGIVAAGIMSTAFTGLAINVALEREMGLIRRLAGSPMPKASYFVGKVVLVLVTSLLEALILIALGTALFGLDLPSDADHWIAFGWIFVLGTAACALSGLAYTALIPSANSAAAIVTPPFLVLQFISGVFFPFNQLPEWMQTTAGIFPLKWMTQGLRYVFLPDGFSAVEPGGVWNLPLIAMALGFWVLLAGFLTAITFKWRGPKVR</sequence>
<feature type="transmembrane region" description="Helical" evidence="6">
    <location>
        <begin position="194"/>
        <end position="215"/>
    </location>
</feature>
<proteinExistence type="inferred from homology"/>
<feature type="domain" description="ABC transmembrane type-2" evidence="8">
    <location>
        <begin position="47"/>
        <end position="283"/>
    </location>
</feature>
<feature type="compositionally biased region" description="Low complexity" evidence="7">
    <location>
        <begin position="1"/>
        <end position="15"/>
    </location>
</feature>
<comment type="caution">
    <text evidence="9">The sequence shown here is derived from an EMBL/GenBank/DDBJ whole genome shotgun (WGS) entry which is preliminary data.</text>
</comment>
<evidence type="ECO:0000256" key="6">
    <source>
        <dbReference type="RuleBase" id="RU361157"/>
    </source>
</evidence>
<evidence type="ECO:0000256" key="7">
    <source>
        <dbReference type="SAM" id="MobiDB-lite"/>
    </source>
</evidence>